<dbReference type="EMBL" id="JAEKJR010000001">
    <property type="protein sequence ID" value="MBN8429907.1"/>
    <property type="molecule type" value="Genomic_DNA"/>
</dbReference>
<reference evidence="1 2" key="1">
    <citation type="submission" date="2020-12" db="EMBL/GenBank/DDBJ databases">
        <title>Oil enriched cultivation method for isolating marine PHA-producing bacteria.</title>
        <authorList>
            <person name="Zheng W."/>
            <person name="Yu S."/>
            <person name="Huang Y."/>
        </authorList>
    </citation>
    <scope>NUCLEOTIDE SEQUENCE [LARGE SCALE GENOMIC DNA]</scope>
    <source>
        <strain evidence="1 2">SN0-2</strain>
    </source>
</reference>
<dbReference type="InterPro" id="IPR011050">
    <property type="entry name" value="Pectin_lyase_fold/virulence"/>
</dbReference>
<name>A0ABS3E3L6_9GAMM</name>
<dbReference type="Proteomes" id="UP000664293">
    <property type="component" value="Unassembled WGS sequence"/>
</dbReference>
<gene>
    <name evidence="1" type="ORF">JF535_03475</name>
</gene>
<evidence type="ECO:0000313" key="1">
    <source>
        <dbReference type="EMBL" id="MBN8429907.1"/>
    </source>
</evidence>
<comment type="caution">
    <text evidence="1">The sequence shown here is derived from an EMBL/GenBank/DDBJ whole genome shotgun (WGS) entry which is preliminary data.</text>
</comment>
<keyword evidence="2" id="KW-1185">Reference proteome</keyword>
<sequence length="3443" mass="344969">MTDNTGVGSLNYEYAIDGQFAHIDWADFVIEADESAKFNFTGVSGDFDPSAMVINRVLEGSTEIFGTLSSNGHVVLINPRGVLFGENSVVSVAALTAAAMNGNIAGADGDYEFTLGDAAATVSVAAGDQIFAPGGITLIGASVSNARDLTAAENGELVTGSINFHAGERMTLTLAGGLVTGVAISEEAADIEFGEGLDVINSGNLEAVQVVMEARAARSLVGAAVNNTGTVIATGIDTSGGTITLGAYGPGSATIHNNGSLTVSNGEVENAVAGTINVTAEEITLGTDSALIADANTYTNTDPVTVIDTVADGGDITVSASQSLTLDGTISSTGNGSGSTGGTVKTISESVISGASTVSVVTDDADAASGGEWQVTTQSVALDGVDCAGNCISSAAVVGALDDNAAVTIDASAETLTVEAGLVWRGESSLNLESQDTVTLTSGQAVTAINGSLNVIAVNGFRNSADVDVGNFSLDVGALNVAEDSPPTVSSLGDLQSANTLAITNLGGNHHFDVSAISSISEIDLSGGVTNLKGDLSTSIASITDADGVLVGEGVTLFGNNAADGVADDAFTLSVDGKVEYDDVIFENLDAVNGLGGLDAIDASAFGPGVSLTDNAGELLDADGLVIAGITEITTGTLTGSTNQEAFDLVAGATLSVDTYTGYNFYDVTNLNGNGGSDSFQSAADGDWVLAENLASVTHGGNLTIENIDLFSGGSGNIVGGGNSYFFNVSSGTTVAVANNMEFTGNTLTFNGISKVESGGELNALGLSGAYLKDDNNVAAEVFVDTASDDSGVKFIGLSDVRVSLIDTAQAGGIALSVVENNSAELTDPTFTEVKLEIHDLDDVIGASGNTLSSTGDWEVGGAGASNKRINFTGAWTVTSNGADLAAERNIENNFSVNSEGYVGIHEILFTDLVTVSPGGGSSASVLDASGYEYGVVIGADNNSVALLTDANGSTGTVFSGLSSVTSDLLAARDDAGTTTFSIENDGTNDYFDASGSNIRFYDLLMIQGTENGTEVVNWNDSWTLNSAAESGIYFLSSSGVSVIGFDTINTSGGTLDFNVGESFTIESDGGVTVANTTFNGLAMLQKGLGFDGGAARDPSLDASAFSDGLTLTDNVLEVVAGNLTISDISSITANKVTASTNAITQHDFVIGSNNDSQTVTVNGMLFGELQEVISDGNDTFSERASGLAVLYLDDASGSKIYSHLAGAENEVGFSVDNGIAFSGFGSTRVATVDTNGQNVVLDVNSENNADLDSGAFTFTGLSSIEGSGNDQVAGSGIWALGSGSVSNASIVFSGAWDVVASNGELQGSDAQETFTLGNGGALDVSGYSGYEFSGFTSVTAGASSDSVSSDSNIHWTLLDTNSAESSNGITFDGFSSINADAATLTGTAGDDTFTLTGSQADGATVGFGSMVFTGLSEVLGNGSTYDVIINPTAIGDQLDASGYSDALALTGSDGELHVAGSLTFEGLNSATLANLTATDNAEIFAVSDSGALTVAGLNISGLTEVHGEGGNDRLVAIDTPTMESGYVSSSGIQFYDLGTIEAATLEATNDDDTIAFDDSGILTVNGITVENVTSIDARGGDNDSVTGMDGQDWQLLSSTSAENNGITFINAETLAAVNGGLLGTTGADSFTLNANGGVTFADSMTISDMTSLHGNGGVDSLNASAFDTGISLTDTFGQLDAGGLSVTGITEITTEIVNGTAGQEAFNLADDTLTVSTYVGYNFYGVAELNGNGGSDRFNSVSTGDWVLAENLSSVIFERATGRDLLIEGINTFTGNSGAIKGHNSGHAFEVTADNAVIVDGTHQFSGVSDVDAGTGTDEVTAIAEVTLAGSDGAFNTSAIEFAGIDQATASDLRGSTAAETYTLQGSGALEVAGIEFTGLSNVSAGSGADQEDQVVSRGGQDFTLNVDKSVNHDGIVFSEVERFSAPDDDANLDATAFVAGLTLTGNAREVIADDVTFSGLISADTASLIGSAGTDVFALTSDSITARLIQFAGVTSVTAGGTGNSVESAGGINWTLVDADSAQSSNSVTFDGFSSIDTDAATVTGTGGDDTFTLIGSEADGATVSYGDMAFTGLSEVLGNGSTYDAITNPATTGDQLDASGYSDALALTGADGELRTAAGLTFAALNSAVLAELDGSAADETFQIAGDGAITVAALNLSGLSQVNGNDGTNTIRSAGSADMSEDGDFVTAEGIVFYDIDILDVGVVGATNRDDDILFNADGSVTVNGLEIGSSTRVDGLGGTDTVTGFSGADWTLLGDSSAENNGITFLNVEILNALNGGLYGTSGADDFILNSDGSISAGLLTVNDMTFVDGVSADNTLDASAYSGLTLSDTAGELLADTLGLLGIAQATTGTLTGSTGADVFTLASDGAINVAGIQFDGVATLAGGAGEDSFSSAISGDWQLAENTASLQHNGVSISGIEAFSGGSGRVVGDDGGHTFAVTGNGALTADSVQFDGVTAVEGGVGSDDVSAISSVELAGADGAFSSSAMNFTGIDSVSTSTLVGSTSAEQFVLSGSGALTVSGIAFRNLGTVSAGAGEDDEVISRAGQGYALAGDNSVSHDGIQFSEVESYVGQGVSLSVSGQASASITASGTVASGASTFSGLQRLALEDDVTALEAWNSVTLSGANAVTSGDIRVSGVGVVTATGALTGTGGADEFTVTGNGALTSLGMTFGDVSSVTGAGGSDTIVGAADSGWQLGTESGSVSHAAIAFSEMEQASGGNGILDGADTDTQYALASDGGLQAGGIHFAGITDVNAGAGSDRVTSASGVRWTLGNSAGSASTAGVTFRGIDQIATQSAVIDATQNTTAESFALSADSSEISVFDLLFVSVAEVFAGGEGDNEVVSGADSWQLASGARVSANGVTFNGIDRVVTDSASLTGTSADEQFVLAGESGGLSVDGIDFSGVSQVTGNGGADSLIGTSAADTFNLSGDGGITVAGIDFDGIGRIDAAGGVDTVASSGANWRSLEQDAALVEGAAVAVVDSITVLFENLEQVQTTGAYDGPTFGADYLMTGPQRLQMGGVSFAGLDSISAGSGSDTLYGFDGDMSWTLGASGGSVATEQSSVGFSGFEQIVAGSGVDTFNLNGGALVSLDTGAGNDTVVMSGALLDSLSLGAGDDLLQILAGVQPTQLLGGSGSDQLQMQLAAKQQWRITGNSDAQNQVGEFTFGGFESLQDSAGGLDLVSSQQMDFTYDGGSAGVEFIGGDMALAYDSTGDLVLVSSTTQTIGGSLKAANADFTLAGDLDIESDLQSLSLRASGGNIDVSIVEADDLVIGQINVGRGNLALASANFGLLTAESVRETHITAGTAVIGTAQQRWGNIGTVVNPLRFNVTESVDIVSLFYYEPAFEGRMPLFAAIGNKGVSIASNETAQGLKSAVQNPVDDIAQLDPGIFTEVAPYSLGVDVLNLPEVRLQGGALIPMEEDEEEKRRRETSAAVGGR</sequence>
<dbReference type="SMART" id="SM00710">
    <property type="entry name" value="PbH1"/>
    <property type="match status" value="10"/>
</dbReference>
<protein>
    <submittedName>
        <fullName evidence="1">Filamentous hemagglutinin N-terminal domain-containing protein</fullName>
    </submittedName>
</protein>
<dbReference type="SUPFAM" id="SSF51120">
    <property type="entry name" value="beta-Roll"/>
    <property type="match status" value="1"/>
</dbReference>
<dbReference type="InterPro" id="IPR012334">
    <property type="entry name" value="Pectin_lyas_fold"/>
</dbReference>
<dbReference type="SUPFAM" id="SSF51126">
    <property type="entry name" value="Pectin lyase-like"/>
    <property type="match status" value="1"/>
</dbReference>
<organism evidence="1 2">
    <name type="scientific">Microbulbifer salipaludis</name>
    <dbReference type="NCBI Taxonomy" id="187980"/>
    <lineage>
        <taxon>Bacteria</taxon>
        <taxon>Pseudomonadati</taxon>
        <taxon>Pseudomonadota</taxon>
        <taxon>Gammaproteobacteria</taxon>
        <taxon>Cellvibrionales</taxon>
        <taxon>Microbulbiferaceae</taxon>
        <taxon>Microbulbifer</taxon>
    </lineage>
</organism>
<accession>A0ABS3E3L6</accession>
<dbReference type="InterPro" id="IPR011049">
    <property type="entry name" value="Serralysin-like_metalloprot_C"/>
</dbReference>
<dbReference type="InterPro" id="IPR008638">
    <property type="entry name" value="FhaB/CdiA-like_TPS"/>
</dbReference>
<dbReference type="NCBIfam" id="TIGR01901">
    <property type="entry name" value="adhes_NPXG"/>
    <property type="match status" value="1"/>
</dbReference>
<dbReference type="InterPro" id="IPR006626">
    <property type="entry name" value="PbH1"/>
</dbReference>
<proteinExistence type="predicted"/>
<dbReference type="RefSeq" id="WP_206999143.1">
    <property type="nucleotide sequence ID" value="NZ_JAEKJR010000001.1"/>
</dbReference>
<dbReference type="Gene3D" id="2.160.20.10">
    <property type="entry name" value="Single-stranded right-handed beta-helix, Pectin lyase-like"/>
    <property type="match status" value="1"/>
</dbReference>
<evidence type="ECO:0000313" key="2">
    <source>
        <dbReference type="Proteomes" id="UP000664293"/>
    </source>
</evidence>